<dbReference type="AlphaFoldDB" id="A0AB33JYK0"/>
<dbReference type="InterPro" id="IPR001460">
    <property type="entry name" value="PCN-bd_Tpept"/>
</dbReference>
<protein>
    <submittedName>
        <fullName evidence="4">Penicillin-binding transpeptidase domain-containing protein</fullName>
    </submittedName>
</protein>
<evidence type="ECO:0000313" key="4">
    <source>
        <dbReference type="EMBL" id="BFP46359.1"/>
    </source>
</evidence>
<dbReference type="Pfam" id="PF00905">
    <property type="entry name" value="Transpeptidase"/>
    <property type="match status" value="1"/>
</dbReference>
<dbReference type="GO" id="GO:0005886">
    <property type="term" value="C:plasma membrane"/>
    <property type="evidence" value="ECO:0007669"/>
    <property type="project" value="TreeGrafter"/>
</dbReference>
<dbReference type="PANTHER" id="PTHR30627:SF24">
    <property type="entry name" value="PENICILLIN-BINDING PROTEIN 4B"/>
    <property type="match status" value="1"/>
</dbReference>
<dbReference type="Pfam" id="PF05223">
    <property type="entry name" value="MecA_N"/>
    <property type="match status" value="1"/>
</dbReference>
<dbReference type="GO" id="GO:0071555">
    <property type="term" value="P:cell wall organization"/>
    <property type="evidence" value="ECO:0007669"/>
    <property type="project" value="TreeGrafter"/>
</dbReference>
<organism evidence="4">
    <name type="scientific">Kitasatospora sp. CMC57</name>
    <dbReference type="NCBI Taxonomy" id="3231513"/>
    <lineage>
        <taxon>Bacteria</taxon>
        <taxon>Bacillati</taxon>
        <taxon>Actinomycetota</taxon>
        <taxon>Actinomycetes</taxon>
        <taxon>Kitasatosporales</taxon>
        <taxon>Streptomycetaceae</taxon>
        <taxon>Kitasatospora</taxon>
    </lineage>
</organism>
<dbReference type="EMBL" id="AP035881">
    <property type="protein sequence ID" value="BFP46359.1"/>
    <property type="molecule type" value="Genomic_DNA"/>
</dbReference>
<feature type="compositionally biased region" description="Low complexity" evidence="1">
    <location>
        <begin position="102"/>
        <end position="135"/>
    </location>
</feature>
<name>A0AB33JYK0_9ACTN</name>
<feature type="domain" description="NTF2-like N-terminal transpeptidase" evidence="3">
    <location>
        <begin position="54"/>
        <end position="186"/>
    </location>
</feature>
<gene>
    <name evidence="4" type="ORF">KCMC57_27270</name>
</gene>
<dbReference type="InterPro" id="IPR050515">
    <property type="entry name" value="Beta-lactam/transpept"/>
</dbReference>
<sequence length="565" mass="56668">MNRGAKIGIATVCTALVGAAGFGAYNVYDAVTGNESKTPKVRTVVAEAPSADLAAAGAKAFLEAWAKGDLEAAGALTDSPDTAIATLKAFQDKVKPSALTLTPGGAPTASASPSAGPSASAKASPAASASAPAGTEVPLSFKARVEFAGTTNVWNYDGRLGLVKMSDGKAAVHWTANVVHPKLDTGESIAVKPVFAEPPMVLDRNGKPLNYPSLTPALMAKFKQNASGAPEDAGTGVVITKDDGSGTPDKLFTITDPKPAPSLKLTLDGRLQAEAEKAVAAASKGGTLPASLVAIEPSTGNVLAFANAPAGGQNRAFLAAIAPGSTMKVITAAALLEAGVKPDDVLPCPATLSVAGQTFKNDFTEPHEDWKFSQDLAQSCNTAMIKKGLEVLKSGDMESLAKDAFGIGPTWKTGMLLAPAKAPAPSGDNQRAAQLIGQGSITMNALTMASISATVQSGVFRQPILVPGAEQLKAERTLSPTTLQGLRAMMNLTATSGTAAGAMSGITAGAGAKTGTAQVNGQADDNSWFTAYRGNLAVAAEVGGGGHGAAAAGPASALVLKVGNG</sequence>
<dbReference type="RefSeq" id="WP_407988772.1">
    <property type="nucleotide sequence ID" value="NZ_AP035881.2"/>
</dbReference>
<proteinExistence type="predicted"/>
<evidence type="ECO:0000259" key="3">
    <source>
        <dbReference type="Pfam" id="PF05223"/>
    </source>
</evidence>
<dbReference type="PANTHER" id="PTHR30627">
    <property type="entry name" value="PEPTIDOGLYCAN D,D-TRANSPEPTIDASE"/>
    <property type="match status" value="1"/>
</dbReference>
<dbReference type="InterPro" id="IPR007887">
    <property type="entry name" value="MecA_N"/>
</dbReference>
<evidence type="ECO:0000256" key="1">
    <source>
        <dbReference type="SAM" id="MobiDB-lite"/>
    </source>
</evidence>
<dbReference type="InterPro" id="IPR012338">
    <property type="entry name" value="Beta-lactam/transpept-like"/>
</dbReference>
<dbReference type="Gene3D" id="3.40.710.10">
    <property type="entry name" value="DD-peptidase/beta-lactamase superfamily"/>
    <property type="match status" value="1"/>
</dbReference>
<dbReference type="GO" id="GO:0071972">
    <property type="term" value="F:peptidoglycan L,D-transpeptidase activity"/>
    <property type="evidence" value="ECO:0007669"/>
    <property type="project" value="TreeGrafter"/>
</dbReference>
<dbReference type="GO" id="GO:0008658">
    <property type="term" value="F:penicillin binding"/>
    <property type="evidence" value="ECO:0007669"/>
    <property type="project" value="InterPro"/>
</dbReference>
<feature type="domain" description="Penicillin-binding protein transpeptidase" evidence="2">
    <location>
        <begin position="291"/>
        <end position="533"/>
    </location>
</feature>
<feature type="region of interest" description="Disordered" evidence="1">
    <location>
        <begin position="101"/>
        <end position="135"/>
    </location>
</feature>
<dbReference type="GO" id="GO:0046677">
    <property type="term" value="P:response to antibiotic"/>
    <property type="evidence" value="ECO:0007669"/>
    <property type="project" value="InterPro"/>
</dbReference>
<accession>A0AB33JYK0</accession>
<dbReference type="SUPFAM" id="SSF56601">
    <property type="entry name" value="beta-lactamase/transpeptidase-like"/>
    <property type="match status" value="1"/>
</dbReference>
<reference evidence="4" key="1">
    <citation type="submission" date="2024-07" db="EMBL/GenBank/DDBJ databases">
        <title>Complete genome sequences of cellulolytic bacteria, Kitasatospora sp. CMC57 and Streptomyces sp. CMC78, isolated from Japanese agricultural soil.</title>
        <authorList>
            <person name="Hashimoto T."/>
            <person name="Ito M."/>
            <person name="Iwamoto M."/>
            <person name="Fukahori D."/>
            <person name="Shoda T."/>
            <person name="Sakoda M."/>
            <person name="Morohoshi T."/>
            <person name="Mitsuboshi M."/>
            <person name="Nishizawa T."/>
        </authorList>
    </citation>
    <scope>NUCLEOTIDE SEQUENCE</scope>
    <source>
        <strain evidence="4">CMC57</strain>
    </source>
</reference>
<evidence type="ECO:0000259" key="2">
    <source>
        <dbReference type="Pfam" id="PF00905"/>
    </source>
</evidence>